<dbReference type="RefSeq" id="WP_184912027.1">
    <property type="nucleotide sequence ID" value="NZ_JACHMS010000001.1"/>
</dbReference>
<dbReference type="AlphaFoldDB" id="A0A7W7DRZ1"/>
<evidence type="ECO:0000313" key="1">
    <source>
        <dbReference type="EMBL" id="MBB4715615.1"/>
    </source>
</evidence>
<comment type="caution">
    <text evidence="1">The sequence shown here is derived from an EMBL/GenBank/DDBJ whole genome shotgun (WGS) entry which is preliminary data.</text>
</comment>
<dbReference type="Proteomes" id="UP000565089">
    <property type="component" value="Unassembled WGS sequence"/>
</dbReference>
<dbReference type="EMBL" id="JACHMS010000001">
    <property type="protein sequence ID" value="MBB4715615.1"/>
    <property type="molecule type" value="Genomic_DNA"/>
</dbReference>
<protein>
    <submittedName>
        <fullName evidence="1">Uncharacterized protein</fullName>
    </submittedName>
</protein>
<sequence>MGFRTRATVARGSCHLDLRGAYACGQGAYSYEGVTRAVATGTGDAVTAGGSTIVVARATTMILLTEPARYAASTGWGPAAHRPATGRVHNECRGHGCCPSSTGVEEPRSARR</sequence>
<accession>A0A7W7DRZ1</accession>
<name>A0A7W7DRZ1_9ACTN</name>
<organism evidence="1 2">
    <name type="scientific">Streptomyces luteogriseus</name>
    <dbReference type="NCBI Taxonomy" id="68233"/>
    <lineage>
        <taxon>Bacteria</taxon>
        <taxon>Bacillati</taxon>
        <taxon>Actinomycetota</taxon>
        <taxon>Actinomycetes</taxon>
        <taxon>Kitasatosporales</taxon>
        <taxon>Streptomycetaceae</taxon>
        <taxon>Streptomyces</taxon>
    </lineage>
</organism>
<gene>
    <name evidence="1" type="ORF">BJ965_005497</name>
</gene>
<dbReference type="GeneID" id="95797467"/>
<proteinExistence type="predicted"/>
<evidence type="ECO:0000313" key="2">
    <source>
        <dbReference type="Proteomes" id="UP000565089"/>
    </source>
</evidence>
<reference evidence="1 2" key="1">
    <citation type="submission" date="2020-08" db="EMBL/GenBank/DDBJ databases">
        <title>Sequencing the genomes of 1000 actinobacteria strains.</title>
        <authorList>
            <person name="Klenk H.-P."/>
        </authorList>
    </citation>
    <scope>NUCLEOTIDE SEQUENCE [LARGE SCALE GENOMIC DNA]</scope>
    <source>
        <strain evidence="1 2">DSM 40483</strain>
    </source>
</reference>
<keyword evidence="2" id="KW-1185">Reference proteome</keyword>